<dbReference type="EMBL" id="JWZT01001886">
    <property type="protein sequence ID" value="KII71000.1"/>
    <property type="molecule type" value="Genomic_DNA"/>
</dbReference>
<keyword evidence="1" id="KW-0732">Signal</keyword>
<dbReference type="Proteomes" id="UP000031668">
    <property type="component" value="Unassembled WGS sequence"/>
</dbReference>
<evidence type="ECO:0000313" key="3">
    <source>
        <dbReference type="Proteomes" id="UP000031668"/>
    </source>
</evidence>
<keyword evidence="3" id="KW-1185">Reference proteome</keyword>
<sequence>MDRISQNRCAVLFCTLLIVCWSREQIDVKTRPATDDEIPGIQPTILHDECGNVEVIRNHHQSDFILVLTKCLNATGPEKGAIYKYDESNTDFSLVELKTPNNTTIDIDQIIPSGDKMFCISKSQNIAFFIDENLKTEHLQPLVLNYTYVPHPDHPNMIIRYPTQSKVCLTS</sequence>
<proteinExistence type="predicted"/>
<evidence type="ECO:0000256" key="1">
    <source>
        <dbReference type="SAM" id="SignalP"/>
    </source>
</evidence>
<evidence type="ECO:0000313" key="2">
    <source>
        <dbReference type="EMBL" id="KII71000.1"/>
    </source>
</evidence>
<comment type="caution">
    <text evidence="2">The sequence shown here is derived from an EMBL/GenBank/DDBJ whole genome shotgun (WGS) entry which is preliminary data.</text>
</comment>
<organism evidence="2 3">
    <name type="scientific">Thelohanellus kitauei</name>
    <name type="common">Myxosporean</name>
    <dbReference type="NCBI Taxonomy" id="669202"/>
    <lineage>
        <taxon>Eukaryota</taxon>
        <taxon>Metazoa</taxon>
        <taxon>Cnidaria</taxon>
        <taxon>Myxozoa</taxon>
        <taxon>Myxosporea</taxon>
        <taxon>Bivalvulida</taxon>
        <taxon>Platysporina</taxon>
        <taxon>Myxobolidae</taxon>
        <taxon>Thelohanellus</taxon>
    </lineage>
</organism>
<reference evidence="2 3" key="1">
    <citation type="journal article" date="2014" name="Genome Biol. Evol.">
        <title>The genome of the myxosporean Thelohanellus kitauei shows adaptations to nutrient acquisition within its fish host.</title>
        <authorList>
            <person name="Yang Y."/>
            <person name="Xiong J."/>
            <person name="Zhou Z."/>
            <person name="Huo F."/>
            <person name="Miao W."/>
            <person name="Ran C."/>
            <person name="Liu Y."/>
            <person name="Zhang J."/>
            <person name="Feng J."/>
            <person name="Wang M."/>
            <person name="Wang M."/>
            <person name="Wang L."/>
            <person name="Yao B."/>
        </authorList>
    </citation>
    <scope>NUCLEOTIDE SEQUENCE [LARGE SCALE GENOMIC DNA]</scope>
    <source>
        <strain evidence="2">Wuqing</strain>
    </source>
</reference>
<protein>
    <submittedName>
        <fullName evidence="2">Uncharacterized protein</fullName>
    </submittedName>
</protein>
<feature type="signal peptide" evidence="1">
    <location>
        <begin position="1"/>
        <end position="22"/>
    </location>
</feature>
<name>A0A0C2N3V1_THEKT</name>
<dbReference type="AlphaFoldDB" id="A0A0C2N3V1"/>
<gene>
    <name evidence="2" type="ORF">RF11_13152</name>
</gene>
<feature type="chain" id="PRO_5002164779" evidence="1">
    <location>
        <begin position="23"/>
        <end position="171"/>
    </location>
</feature>
<accession>A0A0C2N3V1</accession>